<name>A0ACB8G262_9SAUR</name>
<organism evidence="1 2">
    <name type="scientific">Sphaerodactylus townsendi</name>
    <dbReference type="NCBI Taxonomy" id="933632"/>
    <lineage>
        <taxon>Eukaryota</taxon>
        <taxon>Metazoa</taxon>
        <taxon>Chordata</taxon>
        <taxon>Craniata</taxon>
        <taxon>Vertebrata</taxon>
        <taxon>Euteleostomi</taxon>
        <taxon>Lepidosauria</taxon>
        <taxon>Squamata</taxon>
        <taxon>Bifurcata</taxon>
        <taxon>Gekkota</taxon>
        <taxon>Sphaerodactylidae</taxon>
        <taxon>Sphaerodactylus</taxon>
    </lineage>
</organism>
<sequence>MLIFCFLVQQALTGLDDLRQVRTLEMRVDTRENSLGNFGAFIPNLKLIETEQQCVTSVRRDEYGHVTTYINVFFKSRLLR</sequence>
<reference evidence="1" key="1">
    <citation type="submission" date="2021-08" db="EMBL/GenBank/DDBJ databases">
        <title>The first chromosome-level gecko genome reveals the dynamic sex chromosomes of Neotropical dwarf geckos (Sphaerodactylidae: Sphaerodactylus).</title>
        <authorList>
            <person name="Pinto B.J."/>
            <person name="Keating S.E."/>
            <person name="Gamble T."/>
        </authorList>
    </citation>
    <scope>NUCLEOTIDE SEQUENCE</scope>
    <source>
        <strain evidence="1">TG3544</strain>
    </source>
</reference>
<gene>
    <name evidence="1" type="ORF">K3G42_022395</name>
</gene>
<dbReference type="EMBL" id="CM037615">
    <property type="protein sequence ID" value="KAH8013818.1"/>
    <property type="molecule type" value="Genomic_DNA"/>
</dbReference>
<dbReference type="Proteomes" id="UP000827872">
    <property type="component" value="Linkage Group LG02"/>
</dbReference>
<proteinExistence type="predicted"/>
<protein>
    <submittedName>
        <fullName evidence="1">Uncharacterized protein</fullName>
    </submittedName>
</protein>
<evidence type="ECO:0000313" key="2">
    <source>
        <dbReference type="Proteomes" id="UP000827872"/>
    </source>
</evidence>
<comment type="caution">
    <text evidence="1">The sequence shown here is derived from an EMBL/GenBank/DDBJ whole genome shotgun (WGS) entry which is preliminary data.</text>
</comment>
<keyword evidence="2" id="KW-1185">Reference proteome</keyword>
<evidence type="ECO:0000313" key="1">
    <source>
        <dbReference type="EMBL" id="KAH8013818.1"/>
    </source>
</evidence>
<accession>A0ACB8G262</accession>